<reference evidence="2 3" key="1">
    <citation type="submission" date="2016-10" db="EMBL/GenBank/DDBJ databases">
        <authorList>
            <person name="de Groot N.N."/>
        </authorList>
    </citation>
    <scope>NUCLEOTIDE SEQUENCE [LARGE SCALE GENOMIC DNA]</scope>
    <source>
        <strain evidence="2 3">DSM 28129</strain>
    </source>
</reference>
<organism evidence="2 3">
    <name type="scientific">Fontibacillus panacisegetis</name>
    <dbReference type="NCBI Taxonomy" id="670482"/>
    <lineage>
        <taxon>Bacteria</taxon>
        <taxon>Bacillati</taxon>
        <taxon>Bacillota</taxon>
        <taxon>Bacilli</taxon>
        <taxon>Bacillales</taxon>
        <taxon>Paenibacillaceae</taxon>
        <taxon>Fontibacillus</taxon>
    </lineage>
</organism>
<dbReference type="InterPro" id="IPR004843">
    <property type="entry name" value="Calcineurin-like_PHP"/>
</dbReference>
<evidence type="ECO:0000313" key="2">
    <source>
        <dbReference type="EMBL" id="SDF80910.1"/>
    </source>
</evidence>
<accession>A0A1G7P644</accession>
<sequence length="195" mass="23026">MRILVVSDEESKYIWDHFEPEKFKDIDLVISCGDLKAEYLSFLVTMINAPLFYVHGNHDTEYKSIPPEGCECIEDKIITYQGFRIMGLGGSHRYNRGEYQYTERQMRWRIAKMKPKLWLSKGIDILVTHAPAYKIGDGEDVCHRGFECFIELMNKYNPKFLLHGHQHLNYGRNERINQYKNTNVINAYGYYIIEI</sequence>
<dbReference type="EMBL" id="FNBG01000017">
    <property type="protein sequence ID" value="SDF80910.1"/>
    <property type="molecule type" value="Genomic_DNA"/>
</dbReference>
<dbReference type="InterPro" id="IPR051693">
    <property type="entry name" value="UPF0046_metallophosphoest"/>
</dbReference>
<feature type="domain" description="Calcineurin-like phosphoesterase" evidence="1">
    <location>
        <begin position="12"/>
        <end position="167"/>
    </location>
</feature>
<dbReference type="RefSeq" id="WP_091232092.1">
    <property type="nucleotide sequence ID" value="NZ_FNBG01000017.1"/>
</dbReference>
<protein>
    <submittedName>
        <fullName evidence="2">Predicted phosphoesterase</fullName>
    </submittedName>
</protein>
<name>A0A1G7P644_9BACL</name>
<evidence type="ECO:0000313" key="3">
    <source>
        <dbReference type="Proteomes" id="UP000198972"/>
    </source>
</evidence>
<dbReference type="AlphaFoldDB" id="A0A1G7P644"/>
<dbReference type="Proteomes" id="UP000198972">
    <property type="component" value="Unassembled WGS sequence"/>
</dbReference>
<gene>
    <name evidence="2" type="ORF">SAMN04488542_117103</name>
</gene>
<dbReference type="PANTHER" id="PTHR12905">
    <property type="entry name" value="METALLOPHOSPHOESTERASE"/>
    <property type="match status" value="1"/>
</dbReference>
<dbReference type="Pfam" id="PF00149">
    <property type="entry name" value="Metallophos"/>
    <property type="match status" value="1"/>
</dbReference>
<dbReference type="InterPro" id="IPR029052">
    <property type="entry name" value="Metallo-depent_PP-like"/>
</dbReference>
<dbReference type="Gene3D" id="3.60.21.10">
    <property type="match status" value="1"/>
</dbReference>
<dbReference type="GO" id="GO:0016787">
    <property type="term" value="F:hydrolase activity"/>
    <property type="evidence" value="ECO:0007669"/>
    <property type="project" value="InterPro"/>
</dbReference>
<evidence type="ECO:0000259" key="1">
    <source>
        <dbReference type="Pfam" id="PF00149"/>
    </source>
</evidence>
<dbReference type="OrthoDB" id="9783591at2"/>
<keyword evidence="3" id="KW-1185">Reference proteome</keyword>
<dbReference type="PANTHER" id="PTHR12905:SF0">
    <property type="entry name" value="CALCINEURIN-LIKE PHOSPHOESTERASE DOMAIN-CONTAINING PROTEIN"/>
    <property type="match status" value="1"/>
</dbReference>
<proteinExistence type="predicted"/>
<dbReference type="SUPFAM" id="SSF56300">
    <property type="entry name" value="Metallo-dependent phosphatases"/>
    <property type="match status" value="1"/>
</dbReference>